<dbReference type="InterPro" id="IPR035906">
    <property type="entry name" value="MetI-like_sf"/>
</dbReference>
<keyword evidence="3" id="KW-1003">Cell membrane</keyword>
<evidence type="ECO:0000256" key="4">
    <source>
        <dbReference type="ARBA" id="ARBA00022692"/>
    </source>
</evidence>
<dbReference type="GO" id="GO:0005886">
    <property type="term" value="C:plasma membrane"/>
    <property type="evidence" value="ECO:0007669"/>
    <property type="project" value="UniProtKB-SubCell"/>
</dbReference>
<keyword evidence="2 7" id="KW-0813">Transport</keyword>
<keyword evidence="4 7" id="KW-0812">Transmembrane</keyword>
<feature type="transmembrane region" description="Helical" evidence="7">
    <location>
        <begin position="181"/>
        <end position="200"/>
    </location>
</feature>
<name>A0A972NLC2_9BURK</name>
<dbReference type="GO" id="GO:0055085">
    <property type="term" value="P:transmembrane transport"/>
    <property type="evidence" value="ECO:0007669"/>
    <property type="project" value="InterPro"/>
</dbReference>
<feature type="transmembrane region" description="Helical" evidence="7">
    <location>
        <begin position="287"/>
        <end position="310"/>
    </location>
</feature>
<feature type="transmembrane region" description="Helical" evidence="7">
    <location>
        <begin position="104"/>
        <end position="125"/>
    </location>
</feature>
<evidence type="ECO:0000256" key="3">
    <source>
        <dbReference type="ARBA" id="ARBA00022475"/>
    </source>
</evidence>
<evidence type="ECO:0000256" key="1">
    <source>
        <dbReference type="ARBA" id="ARBA00004651"/>
    </source>
</evidence>
<dbReference type="PROSITE" id="PS50928">
    <property type="entry name" value="ABC_TM1"/>
    <property type="match status" value="1"/>
</dbReference>
<dbReference type="EMBL" id="WOEZ01000027">
    <property type="protein sequence ID" value="NPT53897.1"/>
    <property type="molecule type" value="Genomic_DNA"/>
</dbReference>
<gene>
    <name evidence="9" type="ORF">GNZ13_04575</name>
</gene>
<evidence type="ECO:0000313" key="10">
    <source>
        <dbReference type="Proteomes" id="UP000655523"/>
    </source>
</evidence>
<dbReference type="AlphaFoldDB" id="A0A972NLC2"/>
<feature type="domain" description="ABC transmembrane type-1" evidence="8">
    <location>
        <begin position="98"/>
        <end position="307"/>
    </location>
</feature>
<comment type="similarity">
    <text evidence="7">Belongs to the binding-protein-dependent transport system permease family.</text>
</comment>
<feature type="transmembrane region" description="Helical" evidence="7">
    <location>
        <begin position="238"/>
        <end position="260"/>
    </location>
</feature>
<comment type="subcellular location">
    <subcellularLocation>
        <location evidence="1 7">Cell membrane</location>
        <topology evidence="1 7">Multi-pass membrane protein</topology>
    </subcellularLocation>
</comment>
<dbReference type="CDD" id="cd06261">
    <property type="entry name" value="TM_PBP2"/>
    <property type="match status" value="1"/>
</dbReference>
<dbReference type="Pfam" id="PF00528">
    <property type="entry name" value="BPD_transp_1"/>
    <property type="match status" value="1"/>
</dbReference>
<reference evidence="9 10" key="1">
    <citation type="submission" date="2019-11" db="EMBL/GenBank/DDBJ databases">
        <title>Metabolism of dissolved organic matter in forest soils.</title>
        <authorList>
            <person name="Cyle K.T."/>
            <person name="Wilhelm R.C."/>
            <person name="Martinez C.E."/>
        </authorList>
    </citation>
    <scope>NUCLEOTIDE SEQUENCE [LARGE SCALE GENOMIC DNA]</scope>
    <source>
        <strain evidence="9 10">5N</strain>
    </source>
</reference>
<organism evidence="9 10">
    <name type="scientific">Paraburkholderia elongata</name>
    <dbReference type="NCBI Taxonomy" id="2675747"/>
    <lineage>
        <taxon>Bacteria</taxon>
        <taxon>Pseudomonadati</taxon>
        <taxon>Pseudomonadota</taxon>
        <taxon>Betaproteobacteria</taxon>
        <taxon>Burkholderiales</taxon>
        <taxon>Burkholderiaceae</taxon>
        <taxon>Paraburkholderia</taxon>
    </lineage>
</organism>
<dbReference type="InterPro" id="IPR000515">
    <property type="entry name" value="MetI-like"/>
</dbReference>
<keyword evidence="10" id="KW-1185">Reference proteome</keyword>
<feature type="transmembrane region" description="Helical" evidence="7">
    <location>
        <begin position="137"/>
        <end position="161"/>
    </location>
</feature>
<evidence type="ECO:0000256" key="5">
    <source>
        <dbReference type="ARBA" id="ARBA00022989"/>
    </source>
</evidence>
<dbReference type="PANTHER" id="PTHR43163">
    <property type="entry name" value="DIPEPTIDE TRANSPORT SYSTEM PERMEASE PROTEIN DPPB-RELATED"/>
    <property type="match status" value="1"/>
</dbReference>
<dbReference type="InterPro" id="IPR045621">
    <property type="entry name" value="BPD_transp_1_N"/>
</dbReference>
<evidence type="ECO:0000256" key="7">
    <source>
        <dbReference type="RuleBase" id="RU363032"/>
    </source>
</evidence>
<evidence type="ECO:0000256" key="2">
    <source>
        <dbReference type="ARBA" id="ARBA00022448"/>
    </source>
</evidence>
<dbReference type="Pfam" id="PF19300">
    <property type="entry name" value="BPD_transp_1_N"/>
    <property type="match status" value="1"/>
</dbReference>
<proteinExistence type="inferred from homology"/>
<evidence type="ECO:0000313" key="9">
    <source>
        <dbReference type="EMBL" id="NPT53897.1"/>
    </source>
</evidence>
<keyword evidence="5 7" id="KW-1133">Transmembrane helix</keyword>
<protein>
    <submittedName>
        <fullName evidence="9">ABC transporter permease subunit</fullName>
    </submittedName>
</protein>
<sequence>MRNMLQVLVWRLFLALVTLWLLSLIVFAGAQVLPGDVGRTMLGPLADAQAVAVLNHQLGVDRPLVVQYVSWIGKLLQGDLGQSYSYGAPVSNFLGDALVNSLKLAAVALVIVVPLGIAGGVWAALRVGRVVDRLISIGGLTASVIPEFVSSICLILVLGVWLNLLPVSAVWPPDAGVLTQIHYLLLPAMPFVFSLFGYLARMARAGMVEVLDSDYVRTAVLMGLPFRTVIWRHALRNALLPSISVVATQVGYLIGGLIIVETIFHYNGIGGLIYTAARAKDFPMLEAGVLCIGLIYTISMLLADILYVALNPRIRSGARS</sequence>
<dbReference type="PANTHER" id="PTHR43163:SF6">
    <property type="entry name" value="DIPEPTIDE TRANSPORT SYSTEM PERMEASE PROTEIN DPPB-RELATED"/>
    <property type="match status" value="1"/>
</dbReference>
<evidence type="ECO:0000256" key="6">
    <source>
        <dbReference type="ARBA" id="ARBA00023136"/>
    </source>
</evidence>
<dbReference type="Proteomes" id="UP000655523">
    <property type="component" value="Unassembled WGS sequence"/>
</dbReference>
<comment type="caution">
    <text evidence="9">The sequence shown here is derived from an EMBL/GenBank/DDBJ whole genome shotgun (WGS) entry which is preliminary data.</text>
</comment>
<dbReference type="Gene3D" id="1.10.3720.10">
    <property type="entry name" value="MetI-like"/>
    <property type="match status" value="1"/>
</dbReference>
<dbReference type="SUPFAM" id="SSF161098">
    <property type="entry name" value="MetI-like"/>
    <property type="match status" value="1"/>
</dbReference>
<accession>A0A972NLC2</accession>
<evidence type="ECO:0000259" key="8">
    <source>
        <dbReference type="PROSITE" id="PS50928"/>
    </source>
</evidence>
<keyword evidence="6 7" id="KW-0472">Membrane</keyword>